<organism evidence="1 2">
    <name type="scientific">Sagittula stellata (strain ATCC 700073 / DSM 11524 / E-37)</name>
    <dbReference type="NCBI Taxonomy" id="388399"/>
    <lineage>
        <taxon>Bacteria</taxon>
        <taxon>Pseudomonadati</taxon>
        <taxon>Pseudomonadota</taxon>
        <taxon>Alphaproteobacteria</taxon>
        <taxon>Rhodobacterales</taxon>
        <taxon>Roseobacteraceae</taxon>
        <taxon>Sagittula</taxon>
    </lineage>
</organism>
<evidence type="ECO:0000313" key="2">
    <source>
        <dbReference type="Proteomes" id="UP000005713"/>
    </source>
</evidence>
<dbReference type="Proteomes" id="UP000005713">
    <property type="component" value="Unassembled WGS sequence"/>
</dbReference>
<evidence type="ECO:0000313" key="1">
    <source>
        <dbReference type="EMBL" id="EBA06217.1"/>
    </source>
</evidence>
<dbReference type="EMBL" id="AAYA01000017">
    <property type="protein sequence ID" value="EBA06217.1"/>
    <property type="molecule type" value="Genomic_DNA"/>
</dbReference>
<protein>
    <submittedName>
        <fullName evidence="1">Uncharacterized protein</fullName>
    </submittedName>
</protein>
<name>A3K945_SAGS3</name>
<reference evidence="1 2" key="1">
    <citation type="submission" date="2006-06" db="EMBL/GenBank/DDBJ databases">
        <authorList>
            <person name="Moran M.A."/>
            <person name="Ferriera S."/>
            <person name="Johnson J."/>
            <person name="Kravitz S."/>
            <person name="Beeson K."/>
            <person name="Sutton G."/>
            <person name="Rogers Y.-H."/>
            <person name="Friedman R."/>
            <person name="Frazier M."/>
            <person name="Venter J.C."/>
        </authorList>
    </citation>
    <scope>NUCLEOTIDE SEQUENCE [LARGE SCALE GENOMIC DNA]</scope>
    <source>
        <strain evidence="1 2">E-37</strain>
    </source>
</reference>
<accession>A3K945</accession>
<sequence length="21" mass="2323">MTETAIKFGAMQARDLWNAPA</sequence>
<dbReference type="AlphaFoldDB" id="A3K945"/>
<gene>
    <name evidence="1" type="ORF">SSE37_15081</name>
</gene>
<comment type="caution">
    <text evidence="1">The sequence shown here is derived from an EMBL/GenBank/DDBJ whole genome shotgun (WGS) entry which is preliminary data.</text>
</comment>
<proteinExistence type="predicted"/>
<keyword evidence="2" id="KW-1185">Reference proteome</keyword>